<dbReference type="InterPro" id="IPR023057">
    <property type="entry name" value="GlnE"/>
</dbReference>
<evidence type="ECO:0000256" key="2">
    <source>
        <dbReference type="ARBA" id="ARBA00022695"/>
    </source>
</evidence>
<dbReference type="EC" id="2.7.7.89" evidence="7"/>
<dbReference type="InterPro" id="IPR005190">
    <property type="entry name" value="GlnE_rpt_dom"/>
</dbReference>
<comment type="cofactor">
    <cofactor evidence="7">
        <name>Mg(2+)</name>
        <dbReference type="ChEBI" id="CHEBI:18420"/>
    </cofactor>
</comment>
<dbReference type="GO" id="GO:0005524">
    <property type="term" value="F:ATP binding"/>
    <property type="evidence" value="ECO:0007669"/>
    <property type="project" value="UniProtKB-UniRule"/>
</dbReference>
<comment type="similarity">
    <text evidence="7">Belongs to the GlnE family.</text>
</comment>
<dbReference type="GO" id="GO:0000287">
    <property type="term" value="F:magnesium ion binding"/>
    <property type="evidence" value="ECO:0007669"/>
    <property type="project" value="UniProtKB-UniRule"/>
</dbReference>
<feature type="region of interest" description="Adenylyl removase" evidence="7">
    <location>
        <begin position="1"/>
        <end position="420"/>
    </location>
</feature>
<dbReference type="FunFam" id="1.20.120.330:FF:000005">
    <property type="entry name" value="Bifunctional glutamine synthetase adenylyltransferase/adenylyl-removing enzyme"/>
    <property type="match status" value="1"/>
</dbReference>
<dbReference type="PANTHER" id="PTHR30621:SF0">
    <property type="entry name" value="BIFUNCTIONAL GLUTAMINE SYNTHETASE ADENYLYLTRANSFERASE_ADENYLYL-REMOVING ENZYME"/>
    <property type="match status" value="1"/>
</dbReference>
<sequence length="907" mass="98615">MSYKVCPGPLAGALAELPADDPRHAVVARLAQVSDFAIEVLAQQPELLAALDQPLTPLQLPEDREPEWPALLRRWRRAQSLKLIWRDIAGLDTVEQTLAGSSWIAEQALGTGFNALLNAMRRVHGTVRSEDGGEQHMVVLGLGKLGGGELNFSSDVDLVYAFTDHGHSDGERPLPAETYFTRLGQRLANLLDEVTADGFCHRVDLRLRPFGASGRLLLSFNGMEQYFQSAGRDWERYAWLKARPVAGDVAAGERLLALLRPFVFRRYLDFTAIDGLREMKAKIAAEVRRREIADDLKLGRGGIREIEFYVQALQIIYGGRNPALQRKGLLESLAALVEARLLPADDASRLRAAYLFLRRLENRVQMLRDAQVHALPEDPDARARIAAGLGYAVVPALSAELEVHRDAVERLFAGLLGDSDGADDGGDLPSSSAADLAALGYADATQHAERLQALLDAGAEAMADRSRQRLQRVTGAFVRACAAAADPDACLGHAVAFLQATLKRSSYIALLDEQPSSLQRMVQVFERSPWMARRMIEHPMLLDELLDARVIGRRLDADALPGQVAAVLAAHAGDAEAAMLALNEFKLSTGFRIAYHFLFLDLGAVAASRLLTRLAECVLDACNRVAAEELRRQHGIIPGAAFAAIGYGSLGAGGLAFNSDLDLVFLNRGGDAAASDGARPLDAGRFFMRQAQKLIALLGLNTPAGSLYEVDIRLRPDGAKGLLVSTLDSFAQYQRERAWIWELQALVRARAVAGDAGLCAGFETLRHELLCRSRPADGLRAEIIAMRRRMRAELDRSGEDRIDLKHGRGAQTDIEFFLQYAVLAHASAYPVLADARDSLDILQALAQAGLLPAEDAGALAEAVERLQHVGLCCHLAERARVVAADAALSALCARTARILASRGLDFD</sequence>
<dbReference type="GO" id="GO:0008882">
    <property type="term" value="F:[glutamate-ammonia-ligase] adenylyltransferase activity"/>
    <property type="evidence" value="ECO:0007669"/>
    <property type="project" value="UniProtKB-UniRule"/>
</dbReference>
<dbReference type="Proteomes" id="UP000632858">
    <property type="component" value="Unassembled WGS sequence"/>
</dbReference>
<dbReference type="NCBIfam" id="NF008292">
    <property type="entry name" value="PRK11072.1"/>
    <property type="match status" value="1"/>
</dbReference>
<reference evidence="10" key="2">
    <citation type="submission" date="2020-09" db="EMBL/GenBank/DDBJ databases">
        <authorList>
            <person name="Sun Q."/>
            <person name="Zhou Y."/>
        </authorList>
    </citation>
    <scope>NUCLEOTIDE SEQUENCE</scope>
    <source>
        <strain evidence="10">CGMCC 1.12726</strain>
    </source>
</reference>
<reference evidence="10" key="1">
    <citation type="journal article" date="2014" name="Int. J. Syst. Evol. Microbiol.">
        <title>Complete genome sequence of Corynebacterium casei LMG S-19264T (=DSM 44701T), isolated from a smear-ripened cheese.</title>
        <authorList>
            <consortium name="US DOE Joint Genome Institute (JGI-PGF)"/>
            <person name="Walter F."/>
            <person name="Albersmeier A."/>
            <person name="Kalinowski J."/>
            <person name="Ruckert C."/>
        </authorList>
    </citation>
    <scope>NUCLEOTIDE SEQUENCE</scope>
    <source>
        <strain evidence="10">CGMCC 1.12726</strain>
    </source>
</reference>
<keyword evidence="3 7" id="KW-0547">Nucleotide-binding</keyword>
<keyword evidence="5 7" id="KW-0460">Magnesium</keyword>
<dbReference type="CDD" id="cd05401">
    <property type="entry name" value="NT_GlnE_GlnD_like"/>
    <property type="match status" value="2"/>
</dbReference>
<feature type="domain" description="Glutamate-ammonia ligase adenylyltransferase repeated" evidence="8">
    <location>
        <begin position="519"/>
        <end position="763"/>
    </location>
</feature>
<comment type="catalytic activity">
    <reaction evidence="7">
        <text>[glutamine synthetase]-L-tyrosine + ATP = [glutamine synthetase]-O(4)-(5'-adenylyl)-L-tyrosine + diphosphate</text>
        <dbReference type="Rhea" id="RHEA:18589"/>
        <dbReference type="Rhea" id="RHEA-COMP:10660"/>
        <dbReference type="Rhea" id="RHEA-COMP:10661"/>
        <dbReference type="ChEBI" id="CHEBI:30616"/>
        <dbReference type="ChEBI" id="CHEBI:33019"/>
        <dbReference type="ChEBI" id="CHEBI:46858"/>
        <dbReference type="ChEBI" id="CHEBI:83624"/>
        <dbReference type="EC" id="2.7.7.42"/>
    </reaction>
</comment>
<feature type="domain" description="Glutamate-ammonia ligase adenylyltransferase repeated" evidence="8">
    <location>
        <begin position="45"/>
        <end position="255"/>
    </location>
</feature>
<dbReference type="Pfam" id="PF03710">
    <property type="entry name" value="GlnE"/>
    <property type="match status" value="2"/>
</dbReference>
<feature type="region of interest" description="Adenylyl transferase" evidence="7">
    <location>
        <begin position="421"/>
        <end position="907"/>
    </location>
</feature>
<dbReference type="InterPro" id="IPR013546">
    <property type="entry name" value="PII_UdlTrfase/GS_AdlTrfase"/>
</dbReference>
<comment type="function">
    <text evidence="7">Involved in the regulation of glutamine synthetase GlnA, a key enzyme in the process to assimilate ammonia. When cellular nitrogen levels are high, the C-terminal adenylyl transferase (AT) inactivates GlnA by covalent transfer of an adenylyl group from ATP to specific tyrosine residue of GlnA, thus reducing its activity. Conversely, when nitrogen levels are low, the N-terminal adenylyl removase (AR) activates GlnA by removing the adenylyl group by phosphorolysis, increasing its activity. The regulatory region of GlnE binds the signal transduction protein PII (GlnB) which indicates the nitrogen status of the cell.</text>
</comment>
<protein>
    <recommendedName>
        <fullName evidence="7">Bifunctional glutamine synthetase adenylyltransferase/adenylyl-removing enzyme</fullName>
    </recommendedName>
    <alternativeName>
        <fullName evidence="7">ATP:glutamine synthetase adenylyltransferase</fullName>
    </alternativeName>
    <alternativeName>
        <fullName evidence="7">ATase</fullName>
    </alternativeName>
    <domain>
        <recommendedName>
            <fullName evidence="7">Glutamine synthetase adenylyl-L-tyrosine phosphorylase</fullName>
            <ecNumber evidence="7">2.7.7.89</ecNumber>
        </recommendedName>
        <alternativeName>
            <fullName evidence="7">Adenylyl removase</fullName>
            <shortName evidence="7">AR</shortName>
            <shortName evidence="7">AT-N</shortName>
        </alternativeName>
    </domain>
    <domain>
        <recommendedName>
            <fullName evidence="7">Glutamine synthetase adenylyl transferase</fullName>
            <ecNumber evidence="7">2.7.7.42</ecNumber>
        </recommendedName>
        <alternativeName>
            <fullName evidence="7">Adenylyl transferase</fullName>
            <shortName evidence="7">AT</shortName>
            <shortName evidence="7">AT-C</shortName>
        </alternativeName>
    </domain>
</protein>
<keyword evidence="4 7" id="KW-0067">ATP-binding</keyword>
<dbReference type="SUPFAM" id="SSF81301">
    <property type="entry name" value="Nucleotidyltransferase"/>
    <property type="match status" value="2"/>
</dbReference>
<dbReference type="EMBL" id="BMFO01000005">
    <property type="protein sequence ID" value="GGF97821.1"/>
    <property type="molecule type" value="Genomic_DNA"/>
</dbReference>
<dbReference type="PANTHER" id="PTHR30621">
    <property type="entry name" value="GLUTAMINE SYNTHETASE ADENYLYLTRANSFERASE"/>
    <property type="match status" value="1"/>
</dbReference>
<name>A0A917FS75_9GAMM</name>
<keyword evidence="1 7" id="KW-0808">Transferase</keyword>
<accession>A0A917FS75</accession>
<feature type="domain" description="PII-uridylyltransferase/Glutamine-synthetase adenylyltransferase" evidence="9">
    <location>
        <begin position="277"/>
        <end position="415"/>
    </location>
</feature>
<evidence type="ECO:0000256" key="5">
    <source>
        <dbReference type="ARBA" id="ARBA00022842"/>
    </source>
</evidence>
<evidence type="ECO:0000313" key="10">
    <source>
        <dbReference type="EMBL" id="GGF97821.1"/>
    </source>
</evidence>
<organism evidence="10 11">
    <name type="scientific">Arenimonas maotaiensis</name>
    <dbReference type="NCBI Taxonomy" id="1446479"/>
    <lineage>
        <taxon>Bacteria</taxon>
        <taxon>Pseudomonadati</taxon>
        <taxon>Pseudomonadota</taxon>
        <taxon>Gammaproteobacteria</taxon>
        <taxon>Lysobacterales</taxon>
        <taxon>Lysobacteraceae</taxon>
        <taxon>Arenimonas</taxon>
    </lineage>
</organism>
<dbReference type="EC" id="2.7.7.42" evidence="7"/>
<keyword evidence="2 7" id="KW-0548">Nucleotidyltransferase</keyword>
<dbReference type="GO" id="GO:0005829">
    <property type="term" value="C:cytosol"/>
    <property type="evidence" value="ECO:0007669"/>
    <property type="project" value="TreeGrafter"/>
</dbReference>
<dbReference type="Gene3D" id="1.20.120.1510">
    <property type="match status" value="1"/>
</dbReference>
<dbReference type="InterPro" id="IPR043519">
    <property type="entry name" value="NT_sf"/>
</dbReference>
<dbReference type="SUPFAM" id="SSF81593">
    <property type="entry name" value="Nucleotidyltransferase substrate binding subunit/domain"/>
    <property type="match status" value="2"/>
</dbReference>
<evidence type="ECO:0000259" key="8">
    <source>
        <dbReference type="Pfam" id="PF03710"/>
    </source>
</evidence>
<dbReference type="HAMAP" id="MF_00802">
    <property type="entry name" value="GlnE"/>
    <property type="match status" value="1"/>
</dbReference>
<comment type="catalytic activity">
    <reaction evidence="7">
        <text>[glutamine synthetase]-O(4)-(5'-adenylyl)-L-tyrosine + phosphate = [glutamine synthetase]-L-tyrosine + ADP</text>
        <dbReference type="Rhea" id="RHEA:43716"/>
        <dbReference type="Rhea" id="RHEA-COMP:10660"/>
        <dbReference type="Rhea" id="RHEA-COMP:10661"/>
        <dbReference type="ChEBI" id="CHEBI:43474"/>
        <dbReference type="ChEBI" id="CHEBI:46858"/>
        <dbReference type="ChEBI" id="CHEBI:83624"/>
        <dbReference type="ChEBI" id="CHEBI:456216"/>
        <dbReference type="EC" id="2.7.7.89"/>
    </reaction>
</comment>
<comment type="caution">
    <text evidence="10">The sequence shown here is derived from an EMBL/GenBank/DDBJ whole genome shotgun (WGS) entry which is preliminary data.</text>
</comment>
<dbReference type="GO" id="GO:0047388">
    <property type="term" value="F:[glutamine synthetase]-adenylyl-L-tyrosine phosphorylase activity"/>
    <property type="evidence" value="ECO:0007669"/>
    <property type="project" value="UniProtKB-EC"/>
</dbReference>
<evidence type="ECO:0000256" key="3">
    <source>
        <dbReference type="ARBA" id="ARBA00022741"/>
    </source>
</evidence>
<evidence type="ECO:0000256" key="4">
    <source>
        <dbReference type="ARBA" id="ARBA00022840"/>
    </source>
</evidence>
<dbReference type="Gene3D" id="3.30.460.10">
    <property type="entry name" value="Beta Polymerase, domain 2"/>
    <property type="match status" value="2"/>
</dbReference>
<gene>
    <name evidence="7 10" type="primary">glnE</name>
    <name evidence="10" type="ORF">GCM10010960_19430</name>
</gene>
<evidence type="ECO:0000256" key="6">
    <source>
        <dbReference type="ARBA" id="ARBA00023268"/>
    </source>
</evidence>
<dbReference type="GO" id="GO:0000820">
    <property type="term" value="P:regulation of glutamine family amino acid metabolic process"/>
    <property type="evidence" value="ECO:0007669"/>
    <property type="project" value="UniProtKB-UniRule"/>
</dbReference>
<dbReference type="Pfam" id="PF08335">
    <property type="entry name" value="GlnD_UR_UTase"/>
    <property type="match status" value="2"/>
</dbReference>
<dbReference type="AlphaFoldDB" id="A0A917FS75"/>
<evidence type="ECO:0000256" key="7">
    <source>
        <dbReference type="HAMAP-Rule" id="MF_00802"/>
    </source>
</evidence>
<evidence type="ECO:0000259" key="9">
    <source>
        <dbReference type="Pfam" id="PF08335"/>
    </source>
</evidence>
<proteinExistence type="inferred from homology"/>
<evidence type="ECO:0000313" key="11">
    <source>
        <dbReference type="Proteomes" id="UP000632858"/>
    </source>
</evidence>
<keyword evidence="6 7" id="KW-0511">Multifunctional enzyme</keyword>
<evidence type="ECO:0000256" key="1">
    <source>
        <dbReference type="ARBA" id="ARBA00022679"/>
    </source>
</evidence>
<feature type="domain" description="PII-uridylyltransferase/Glutamine-synthetase adenylyltransferase" evidence="9">
    <location>
        <begin position="785"/>
        <end position="876"/>
    </location>
</feature>
<keyword evidence="11" id="KW-1185">Reference proteome</keyword>
<dbReference type="Gene3D" id="1.20.120.330">
    <property type="entry name" value="Nucleotidyltransferases domain 2"/>
    <property type="match status" value="2"/>
</dbReference>